<keyword evidence="1" id="KW-1133">Transmembrane helix</keyword>
<dbReference type="PATRIC" id="fig|701521.8.peg.958"/>
<protein>
    <submittedName>
        <fullName evidence="2">Pore-forming protein</fullName>
    </submittedName>
</protein>
<dbReference type="AlphaFoldDB" id="G8PDE4"/>
<feature type="transmembrane region" description="Helical" evidence="1">
    <location>
        <begin position="12"/>
        <end position="34"/>
    </location>
</feature>
<feature type="transmembrane region" description="Helical" evidence="1">
    <location>
        <begin position="40"/>
        <end position="60"/>
    </location>
</feature>
<dbReference type="Proteomes" id="UP000005444">
    <property type="component" value="Chromosome"/>
</dbReference>
<dbReference type="EMBL" id="CP003137">
    <property type="protein sequence ID" value="AEV95279.1"/>
    <property type="molecule type" value="Genomic_DNA"/>
</dbReference>
<accession>G8PDE4</accession>
<dbReference type="KEGG" id="pce:PECL_1011"/>
<dbReference type="InterPro" id="IPR020215">
    <property type="entry name" value="EbsA-like"/>
</dbReference>
<gene>
    <name evidence="2" type="ordered locus">PECL_1011</name>
</gene>
<keyword evidence="1" id="KW-0812">Transmembrane</keyword>
<evidence type="ECO:0000313" key="2">
    <source>
        <dbReference type="EMBL" id="AEV95279.1"/>
    </source>
</evidence>
<evidence type="ECO:0000256" key="1">
    <source>
        <dbReference type="SAM" id="Phobius"/>
    </source>
</evidence>
<dbReference type="HOGENOM" id="CLU_135677_2_0_9"/>
<sequence length="127" mass="15152">MNKVERFYYQPSFFSSVISWSWTLLIPIIGIIFWLEVTHFNWITAGFLVVFVIVIIIQVLSRTIEIFDNELIMNRTLSRGRNVISLREINGVTKTIFGLKFSYKNKEFNYFLSRKSRDRLYNILRGE</sequence>
<dbReference type="Pfam" id="PF17255">
    <property type="entry name" value="EbsA"/>
    <property type="match status" value="1"/>
</dbReference>
<proteinExistence type="predicted"/>
<evidence type="ECO:0000313" key="3">
    <source>
        <dbReference type="Proteomes" id="UP000005444"/>
    </source>
</evidence>
<dbReference type="eggNOG" id="ENOG502ZPAS">
    <property type="taxonomic scope" value="Bacteria"/>
</dbReference>
<keyword evidence="3" id="KW-1185">Reference proteome</keyword>
<reference evidence="2 3" key="1">
    <citation type="journal article" date="2012" name="J. Bacteriol.">
        <title>Complete Genome Sequence of the Beer Spoilage Organism Pediococcus claussenii ATCC BAA-344T.</title>
        <authorList>
            <person name="Pittet V."/>
            <person name="Abegunde T."/>
            <person name="Marfleet T."/>
            <person name="Haakensen M."/>
            <person name="Morrow K."/>
            <person name="Jayaprakash T."/>
            <person name="Schroeder K."/>
            <person name="Trost B."/>
            <person name="Byrns S."/>
            <person name="Bergsveinson J."/>
            <person name="Kusalik A."/>
            <person name="Ziola B."/>
        </authorList>
    </citation>
    <scope>NUCLEOTIDE SEQUENCE [LARGE SCALE GENOMIC DNA]</scope>
    <source>
        <strain evidence="2 3">ATCC BAA-344</strain>
    </source>
</reference>
<dbReference type="STRING" id="701521.PECL_1011"/>
<keyword evidence="1" id="KW-0472">Membrane</keyword>
<name>G8PDE4_PEDCP</name>
<organism evidence="2 3">
    <name type="scientific">Pediococcus claussenii (strain ATCC BAA-344 / DSM 14800 / JCM 18046 / KCTC 3811 / LMG 21948 / P06)</name>
    <dbReference type="NCBI Taxonomy" id="701521"/>
    <lineage>
        <taxon>Bacteria</taxon>
        <taxon>Bacillati</taxon>
        <taxon>Bacillota</taxon>
        <taxon>Bacilli</taxon>
        <taxon>Lactobacillales</taxon>
        <taxon>Lactobacillaceae</taxon>
        <taxon>Pediococcus</taxon>
    </lineage>
</organism>